<dbReference type="InterPro" id="IPR007825">
    <property type="entry name" value="Major_OMP_Legionella"/>
</dbReference>
<keyword evidence="2" id="KW-0732">Signal</keyword>
<proteinExistence type="predicted"/>
<evidence type="ECO:0008006" key="5">
    <source>
        <dbReference type="Google" id="ProtNLM"/>
    </source>
</evidence>
<dbReference type="AlphaFoldDB" id="A0A2A4X6V5"/>
<comment type="caution">
    <text evidence="3">The sequence shown here is derived from an EMBL/GenBank/DDBJ whole genome shotgun (WGS) entry which is preliminary data.</text>
</comment>
<reference evidence="4" key="1">
    <citation type="submission" date="2017-08" db="EMBL/GenBank/DDBJ databases">
        <title>A dynamic microbial community with high functional redundancy inhabits the cold, oxic subseafloor aquifer.</title>
        <authorList>
            <person name="Tully B.J."/>
            <person name="Wheat C.G."/>
            <person name="Glazer B.T."/>
            <person name="Huber J.A."/>
        </authorList>
    </citation>
    <scope>NUCLEOTIDE SEQUENCE [LARGE SCALE GENOMIC DNA]</scope>
</reference>
<evidence type="ECO:0000313" key="4">
    <source>
        <dbReference type="Proteomes" id="UP000218775"/>
    </source>
</evidence>
<feature type="compositionally biased region" description="Low complexity" evidence="1">
    <location>
        <begin position="36"/>
        <end position="49"/>
    </location>
</feature>
<evidence type="ECO:0000256" key="1">
    <source>
        <dbReference type="SAM" id="MobiDB-lite"/>
    </source>
</evidence>
<dbReference type="Proteomes" id="UP000218775">
    <property type="component" value="Unassembled WGS sequence"/>
</dbReference>
<dbReference type="EMBL" id="NVUK01000012">
    <property type="protein sequence ID" value="PCI77849.1"/>
    <property type="molecule type" value="Genomic_DNA"/>
</dbReference>
<name>A0A2A4X6V5_UNCAE</name>
<organism evidence="3 4">
    <name type="scientific">Aerophobetes bacterium</name>
    <dbReference type="NCBI Taxonomy" id="2030807"/>
    <lineage>
        <taxon>Bacteria</taxon>
        <taxon>Candidatus Aerophobota</taxon>
    </lineage>
</organism>
<gene>
    <name evidence="3" type="ORF">COB21_02535</name>
</gene>
<dbReference type="Pfam" id="PF05150">
    <property type="entry name" value="Legionella_OMP"/>
    <property type="match status" value="1"/>
</dbReference>
<protein>
    <recommendedName>
        <fullName evidence="5">MOMP-like family protein</fullName>
    </recommendedName>
</protein>
<feature type="signal peptide" evidence="2">
    <location>
        <begin position="1"/>
        <end position="20"/>
    </location>
</feature>
<feature type="region of interest" description="Disordered" evidence="1">
    <location>
        <begin position="28"/>
        <end position="67"/>
    </location>
</feature>
<sequence>MPKFAFFTAFILCLLSPLSADLAEINPFDRNRPKTQKTAKTTKPSTTPTEKNKEQRPQRKAPLTYNAGPKVQGQHDCVVSAEFLYMRAATNGYIYTETGYVNPSTVTPSGTMDATDIEPSKGTAYSPPIIYKPGFRATLGSMLDHGGWDTQLSYLWLYSSATRSAKLIDNKQPFQVMQSSPIFAAITAHYGDYQPTKTKFKWKQRYQVADITLGRNFFTSRYLKLRPVVGVRGTLQKKEFELDYEFEEALISRDTPAPNYTTAPYKLTNKNTIKQWGAGPFAGLHSAWHFNDHFSIYGNFSAAELYFHQRSLLQQDITYIGSDTTGLADPQNYNYIAPLLEATLVDTRYKNVTLNPMFDCALGFRVESYFGNFNYHILFQAGWEAQYWPNQILMLKSSASTSAFATPTVDFSVQGLTAKLRMDF</sequence>
<accession>A0A2A4X6V5</accession>
<evidence type="ECO:0000313" key="3">
    <source>
        <dbReference type="EMBL" id="PCI77849.1"/>
    </source>
</evidence>
<feature type="chain" id="PRO_5012630543" description="MOMP-like family protein" evidence="2">
    <location>
        <begin position="21"/>
        <end position="424"/>
    </location>
</feature>
<evidence type="ECO:0000256" key="2">
    <source>
        <dbReference type="SAM" id="SignalP"/>
    </source>
</evidence>